<name>A0ABR7CKS2_9BACT</name>
<organism evidence="2 3">
    <name type="scientific">Alistipes hominis</name>
    <dbReference type="NCBI Taxonomy" id="2763015"/>
    <lineage>
        <taxon>Bacteria</taxon>
        <taxon>Pseudomonadati</taxon>
        <taxon>Bacteroidota</taxon>
        <taxon>Bacteroidia</taxon>
        <taxon>Bacteroidales</taxon>
        <taxon>Rikenellaceae</taxon>
        <taxon>Alistipes</taxon>
    </lineage>
</organism>
<proteinExistence type="predicted"/>
<gene>
    <name evidence="2" type="ORF">H8S08_04320</name>
</gene>
<keyword evidence="3" id="KW-1185">Reference proteome</keyword>
<feature type="transmembrane region" description="Helical" evidence="1">
    <location>
        <begin position="106"/>
        <end position="124"/>
    </location>
</feature>
<dbReference type="RefSeq" id="WP_101571885.1">
    <property type="nucleotide sequence ID" value="NZ_JACOOK010000002.1"/>
</dbReference>
<keyword evidence="1" id="KW-1133">Transmembrane helix</keyword>
<sequence>MENGERKFKRHYVIGLTLLTLISGWGGAALMLGAYPKHYVEWLPYMPLFFYFWGLIFVALFRRNTGRKMTRLFLGMKVAKMLLFVLLIGLYTSLVDVRNTEFVVTFLAYYLIFLLFETVFFWHYENKLKKNEGNE</sequence>
<reference evidence="2 3" key="1">
    <citation type="submission" date="2020-08" db="EMBL/GenBank/DDBJ databases">
        <title>Genome public.</title>
        <authorList>
            <person name="Liu C."/>
            <person name="Sun Q."/>
        </authorList>
    </citation>
    <scope>NUCLEOTIDE SEQUENCE [LARGE SCALE GENOMIC DNA]</scope>
    <source>
        <strain evidence="2 3">New-7</strain>
    </source>
</reference>
<evidence type="ECO:0000313" key="2">
    <source>
        <dbReference type="EMBL" id="MBC5616246.1"/>
    </source>
</evidence>
<protein>
    <recommendedName>
        <fullName evidence="4">ATP synthase subunit I</fullName>
    </recommendedName>
</protein>
<dbReference type="EMBL" id="JACOOK010000002">
    <property type="protein sequence ID" value="MBC5616246.1"/>
    <property type="molecule type" value="Genomic_DNA"/>
</dbReference>
<evidence type="ECO:0000256" key="1">
    <source>
        <dbReference type="SAM" id="Phobius"/>
    </source>
</evidence>
<keyword evidence="1" id="KW-0812">Transmembrane</keyword>
<evidence type="ECO:0008006" key="4">
    <source>
        <dbReference type="Google" id="ProtNLM"/>
    </source>
</evidence>
<dbReference type="Proteomes" id="UP000636891">
    <property type="component" value="Unassembled WGS sequence"/>
</dbReference>
<feature type="transmembrane region" description="Helical" evidence="1">
    <location>
        <begin position="12"/>
        <end position="36"/>
    </location>
</feature>
<keyword evidence="1" id="KW-0472">Membrane</keyword>
<feature type="transmembrane region" description="Helical" evidence="1">
    <location>
        <begin position="73"/>
        <end position="94"/>
    </location>
</feature>
<comment type="caution">
    <text evidence="2">The sequence shown here is derived from an EMBL/GenBank/DDBJ whole genome shotgun (WGS) entry which is preliminary data.</text>
</comment>
<evidence type="ECO:0000313" key="3">
    <source>
        <dbReference type="Proteomes" id="UP000636891"/>
    </source>
</evidence>
<feature type="transmembrane region" description="Helical" evidence="1">
    <location>
        <begin position="42"/>
        <end position="61"/>
    </location>
</feature>
<accession>A0ABR7CKS2</accession>